<evidence type="ECO:0000256" key="5">
    <source>
        <dbReference type="ARBA" id="ARBA00022989"/>
    </source>
</evidence>
<dbReference type="PANTHER" id="PTHR30106:SF2">
    <property type="entry name" value="UPF0324 INNER MEMBRANE PROTEIN YEIH"/>
    <property type="match status" value="1"/>
</dbReference>
<accession>A0ABT2X1X0</accession>
<feature type="transmembrane region" description="Helical" evidence="7">
    <location>
        <begin position="194"/>
        <end position="214"/>
    </location>
</feature>
<feature type="transmembrane region" description="Helical" evidence="7">
    <location>
        <begin position="257"/>
        <end position="278"/>
    </location>
</feature>
<evidence type="ECO:0000256" key="1">
    <source>
        <dbReference type="ARBA" id="ARBA00004651"/>
    </source>
</evidence>
<keyword evidence="4 7" id="KW-0812">Transmembrane</keyword>
<comment type="caution">
    <text evidence="8">The sequence shown here is derived from an EMBL/GenBank/DDBJ whole genome shotgun (WGS) entry which is preliminary data.</text>
</comment>
<dbReference type="Proteomes" id="UP001209535">
    <property type="component" value="Unassembled WGS sequence"/>
</dbReference>
<evidence type="ECO:0000256" key="3">
    <source>
        <dbReference type="ARBA" id="ARBA00022475"/>
    </source>
</evidence>
<protein>
    <submittedName>
        <fullName evidence="8">YeiH family protein</fullName>
    </submittedName>
</protein>
<organism evidence="8 9">
    <name type="scientific">Albidovulum salinarum</name>
    <dbReference type="NCBI Taxonomy" id="2984153"/>
    <lineage>
        <taxon>Bacteria</taxon>
        <taxon>Pseudomonadati</taxon>
        <taxon>Pseudomonadota</taxon>
        <taxon>Alphaproteobacteria</taxon>
        <taxon>Rhodobacterales</taxon>
        <taxon>Paracoccaceae</taxon>
        <taxon>Albidovulum</taxon>
    </lineage>
</organism>
<feature type="transmembrane region" description="Helical" evidence="7">
    <location>
        <begin position="128"/>
        <end position="150"/>
    </location>
</feature>
<feature type="transmembrane region" description="Helical" evidence="7">
    <location>
        <begin position="95"/>
        <end position="116"/>
    </location>
</feature>
<keyword evidence="9" id="KW-1185">Reference proteome</keyword>
<sequence>MFAASDLRDAFSLSRAKTLRTGVLSAIVVAFAARFLSEHYGAPAMLMALLLGIAFQFLHEEGPCRAGIDFSARTLLRAGVALLGLRVSWQLLSGLGAGAVVLTVLGVALTIGAGILGARLLGRGVRFGVLTGGSVAICGASAAMAIAAVLPRNEHSERNLVFTVMSVTVLSTLAMIVYPMIVTALGLDTHAAGLFLGGTIHDVAQVVGAGYMVSDETGDVATVVKLLRVSMLAPVVFIISLVVNMKGLGGTDSQRKTPLLPAFVVAFLVLAAVNSVLGIPEAVANVANELSRWLLLIAVAAVGMKTSLKQVREVGGQAILLVVCETVFLGLLFLGALLLRPGL</sequence>
<evidence type="ECO:0000256" key="2">
    <source>
        <dbReference type="ARBA" id="ARBA00007977"/>
    </source>
</evidence>
<feature type="transmembrane region" description="Helical" evidence="7">
    <location>
        <begin position="290"/>
        <end position="308"/>
    </location>
</feature>
<proteinExistence type="inferred from homology"/>
<dbReference type="Pfam" id="PF03601">
    <property type="entry name" value="Cons_hypoth698"/>
    <property type="match status" value="1"/>
</dbReference>
<feature type="transmembrane region" description="Helical" evidence="7">
    <location>
        <begin position="226"/>
        <end position="245"/>
    </location>
</feature>
<evidence type="ECO:0000256" key="4">
    <source>
        <dbReference type="ARBA" id="ARBA00022692"/>
    </source>
</evidence>
<comment type="similarity">
    <text evidence="2">Belongs to the UPF0324 family.</text>
</comment>
<dbReference type="EMBL" id="JAOVQO010000006">
    <property type="protein sequence ID" value="MCU9847928.1"/>
    <property type="molecule type" value="Genomic_DNA"/>
</dbReference>
<feature type="transmembrane region" description="Helical" evidence="7">
    <location>
        <begin position="18"/>
        <end position="36"/>
    </location>
</feature>
<reference evidence="8 9" key="1">
    <citation type="submission" date="2022-10" db="EMBL/GenBank/DDBJ databases">
        <title>Defluviimonas sp. nov., isolated from ocean surface sediments.</title>
        <authorList>
            <person name="He W."/>
            <person name="Wang L."/>
            <person name="Zhang D.-F."/>
        </authorList>
    </citation>
    <scope>NUCLEOTIDE SEQUENCE [LARGE SCALE GENOMIC DNA]</scope>
    <source>
        <strain evidence="8 9">WL0024</strain>
    </source>
</reference>
<comment type="subcellular location">
    <subcellularLocation>
        <location evidence="1">Cell membrane</location>
        <topology evidence="1">Multi-pass membrane protein</topology>
    </subcellularLocation>
</comment>
<feature type="transmembrane region" description="Helical" evidence="7">
    <location>
        <begin position="42"/>
        <end position="58"/>
    </location>
</feature>
<evidence type="ECO:0000313" key="9">
    <source>
        <dbReference type="Proteomes" id="UP001209535"/>
    </source>
</evidence>
<name>A0ABT2X1X0_9RHOB</name>
<keyword evidence="3" id="KW-1003">Cell membrane</keyword>
<feature type="transmembrane region" description="Helical" evidence="7">
    <location>
        <begin position="320"/>
        <end position="339"/>
    </location>
</feature>
<keyword evidence="6 7" id="KW-0472">Membrane</keyword>
<keyword evidence="5 7" id="KW-1133">Transmembrane helix</keyword>
<dbReference type="InterPro" id="IPR018383">
    <property type="entry name" value="UPF0324_pro"/>
</dbReference>
<evidence type="ECO:0000256" key="6">
    <source>
        <dbReference type="ARBA" id="ARBA00023136"/>
    </source>
</evidence>
<evidence type="ECO:0000313" key="8">
    <source>
        <dbReference type="EMBL" id="MCU9847928.1"/>
    </source>
</evidence>
<feature type="transmembrane region" description="Helical" evidence="7">
    <location>
        <begin position="162"/>
        <end position="187"/>
    </location>
</feature>
<evidence type="ECO:0000256" key="7">
    <source>
        <dbReference type="SAM" id="Phobius"/>
    </source>
</evidence>
<dbReference type="RefSeq" id="WP_263334847.1">
    <property type="nucleotide sequence ID" value="NZ_JAOVQO010000006.1"/>
</dbReference>
<dbReference type="PANTHER" id="PTHR30106">
    <property type="entry name" value="INNER MEMBRANE PROTEIN YEIH-RELATED"/>
    <property type="match status" value="1"/>
</dbReference>
<gene>
    <name evidence="8" type="ORF">OEZ60_07900</name>
</gene>